<name>A0A9X7YFT3_SPHYA</name>
<dbReference type="Proteomes" id="UP000515377">
    <property type="component" value="Plasmid unnamed1"/>
</dbReference>
<dbReference type="AlphaFoldDB" id="A0A9X7YFT3"/>
<organism evidence="2 3">
    <name type="scientific">Sphingobium yanoikuyae</name>
    <name type="common">Sphingomonas yanoikuyae</name>
    <dbReference type="NCBI Taxonomy" id="13690"/>
    <lineage>
        <taxon>Bacteria</taxon>
        <taxon>Pseudomonadati</taxon>
        <taxon>Pseudomonadota</taxon>
        <taxon>Alphaproteobacteria</taxon>
        <taxon>Sphingomonadales</taxon>
        <taxon>Sphingomonadaceae</taxon>
        <taxon>Sphingobium</taxon>
    </lineage>
</organism>
<dbReference type="EMBL" id="JAOCKX010000062">
    <property type="protein sequence ID" value="MDH2134584.1"/>
    <property type="molecule type" value="Genomic_DNA"/>
</dbReference>
<evidence type="ECO:0000313" key="1">
    <source>
        <dbReference type="EMBL" id="MDH2134584.1"/>
    </source>
</evidence>
<proteinExistence type="predicted"/>
<evidence type="ECO:0000313" key="3">
    <source>
        <dbReference type="Proteomes" id="UP000515377"/>
    </source>
</evidence>
<dbReference type="RefSeq" id="WP_185707939.1">
    <property type="nucleotide sequence ID" value="NZ_DAIPVH010000010.1"/>
</dbReference>
<keyword evidence="2" id="KW-0614">Plasmid</keyword>
<accession>A0A9X7YFT3</accession>
<gene>
    <name evidence="2" type="ORF">H3V42_31755</name>
    <name evidence="1" type="ORF">N5J77_25965</name>
</gene>
<evidence type="ECO:0000313" key="2">
    <source>
        <dbReference type="EMBL" id="QNG49421.1"/>
    </source>
</evidence>
<protein>
    <submittedName>
        <fullName evidence="2">Uncharacterized protein</fullName>
    </submittedName>
</protein>
<sequence length="120" mass="14102">MQAEAGPEDARTIAMYERLLARHLKFYDARRRRERRPRSAAQRQFQDVAWGKVEPVSDHERAYVWYLKARKIAPFNRPTPAPHIDDVMAGYDVGARPVAGEVGTKWDNAWREYRGGREFW</sequence>
<reference evidence="2 3" key="1">
    <citation type="submission" date="2020-07" db="EMBL/GenBank/DDBJ databases">
        <title>Whole genome sequence of Sphingobium yanoikuyae A3.</title>
        <authorList>
            <person name="Han S.-S."/>
        </authorList>
    </citation>
    <scope>NUCLEOTIDE SEQUENCE [LARGE SCALE GENOMIC DNA]</scope>
    <source>
        <strain evidence="2 3">A3</strain>
        <plasmid evidence="2 3">unnamed1</plasmid>
    </source>
</reference>
<dbReference type="EMBL" id="CP060123">
    <property type="protein sequence ID" value="QNG49421.1"/>
    <property type="molecule type" value="Genomic_DNA"/>
</dbReference>
<geneLocation type="plasmid" evidence="2 3">
    <name>unnamed1</name>
</geneLocation>
<dbReference type="Proteomes" id="UP001162318">
    <property type="component" value="Unassembled WGS sequence"/>
</dbReference>
<reference evidence="1" key="2">
    <citation type="submission" date="2022-09" db="EMBL/GenBank/DDBJ databases">
        <title>Intensive care unit water sources are persistently colonized with multi-drug resistant bacteria and are the site of extensive horizontal gene transfer of antibiotic resistance genes.</title>
        <authorList>
            <person name="Diorio-Toth L."/>
        </authorList>
    </citation>
    <scope>NUCLEOTIDE SEQUENCE</scope>
    <source>
        <strain evidence="1">GD03659</strain>
    </source>
</reference>